<comment type="similarity">
    <text evidence="2">Belongs to the peptidase M20A family. ArgE subfamily.</text>
</comment>
<dbReference type="SUPFAM" id="SSF53187">
    <property type="entry name" value="Zn-dependent exopeptidases"/>
    <property type="match status" value="1"/>
</dbReference>
<protein>
    <submittedName>
        <fullName evidence="12">Acetylornithine deacetylase</fullName>
    </submittedName>
</protein>
<reference evidence="12 13" key="1">
    <citation type="submission" date="2019-03" db="EMBL/GenBank/DDBJ databases">
        <title>Genomic Encyclopedia of Type Strains, Phase III (KMG-III): the genomes of soil and plant-associated and newly described type strains.</title>
        <authorList>
            <person name="Whitman W."/>
        </authorList>
    </citation>
    <scope>NUCLEOTIDE SEQUENCE [LARGE SCALE GENOMIC DNA]</scope>
    <source>
        <strain evidence="12 13">LMG 29544</strain>
    </source>
</reference>
<dbReference type="Gene3D" id="3.40.630.10">
    <property type="entry name" value="Zn peptidases"/>
    <property type="match status" value="1"/>
</dbReference>
<keyword evidence="9" id="KW-0170">Cobalt</keyword>
<dbReference type="EMBL" id="SORE01000004">
    <property type="protein sequence ID" value="TDY52886.1"/>
    <property type="molecule type" value="Genomic_DNA"/>
</dbReference>
<sequence>MSQVAESAAQPARMSSPSASDASESGLSSQANSRTAPLSLPWVERLVSFDTVSRNPNLSLIETVRDALRKQGIDATLTHGDGGTWANLFATIPAHDGETNGGVVLSGHTDVVPVDGQKWDSDPFRPEVRDGKLYGRGTCDMKGFIGAALTAVPDMQRAKLARPIHLALSFGEEVGCVGAPLLIEDLIKRGIKPEGCIVGEPTSMRPIIAHKGINVYQCCVRGQAAHSSLTPQGLNAIEYAARLICHIRDIADQFREQGPFDELYDVPFTTAQTSTIEGGNAVNTVPAECRFAFEFRNLPTLNPEPIFARIEQYARETLLPKMKREHEAAAIEFTKVAAAPGLDAAEQAAITQLVRALTAHRDKHKVAYATEAGLFSRAGIPSIVCGPGDIQQAHKANEFVALDQLAQCERFLGKFIHSMSIDAHTR</sequence>
<keyword evidence="6" id="KW-0479">Metal-binding</keyword>
<dbReference type="FunFam" id="3.30.70.360:FF:000003">
    <property type="entry name" value="Acetylornithine deacetylase"/>
    <property type="match status" value="1"/>
</dbReference>
<dbReference type="InterPro" id="IPR002933">
    <property type="entry name" value="Peptidase_M20"/>
</dbReference>
<dbReference type="SUPFAM" id="SSF55031">
    <property type="entry name" value="Bacterial exopeptidase dimerisation domain"/>
    <property type="match status" value="1"/>
</dbReference>
<dbReference type="GO" id="GO:0005737">
    <property type="term" value="C:cytoplasm"/>
    <property type="evidence" value="ECO:0007669"/>
    <property type="project" value="UniProtKB-SubCell"/>
</dbReference>
<keyword evidence="4" id="KW-0055">Arginine biosynthesis</keyword>
<evidence type="ECO:0000256" key="10">
    <source>
        <dbReference type="SAM" id="MobiDB-lite"/>
    </source>
</evidence>
<dbReference type="NCBIfam" id="TIGR01892">
    <property type="entry name" value="AcOrn-deacetyl"/>
    <property type="match status" value="1"/>
</dbReference>
<accession>A0A4R8LXE6</accession>
<evidence type="ECO:0000256" key="2">
    <source>
        <dbReference type="ARBA" id="ARBA00005691"/>
    </source>
</evidence>
<evidence type="ECO:0000256" key="3">
    <source>
        <dbReference type="ARBA" id="ARBA00022490"/>
    </source>
</evidence>
<evidence type="ECO:0000256" key="6">
    <source>
        <dbReference type="ARBA" id="ARBA00022723"/>
    </source>
</evidence>
<evidence type="ECO:0000256" key="8">
    <source>
        <dbReference type="ARBA" id="ARBA00022833"/>
    </source>
</evidence>
<dbReference type="Pfam" id="PF01546">
    <property type="entry name" value="Peptidase_M20"/>
    <property type="match status" value="1"/>
</dbReference>
<keyword evidence="7" id="KW-0378">Hydrolase</keyword>
<dbReference type="AlphaFoldDB" id="A0A4R8LXE6"/>
<dbReference type="CDD" id="cd03894">
    <property type="entry name" value="M20_ArgE"/>
    <property type="match status" value="1"/>
</dbReference>
<proteinExistence type="inferred from homology"/>
<dbReference type="GO" id="GO:0008777">
    <property type="term" value="F:acetylornithine deacetylase activity"/>
    <property type="evidence" value="ECO:0007669"/>
    <property type="project" value="TreeGrafter"/>
</dbReference>
<dbReference type="InterPro" id="IPR011650">
    <property type="entry name" value="Peptidase_M20_dimer"/>
</dbReference>
<dbReference type="Proteomes" id="UP000295509">
    <property type="component" value="Unassembled WGS sequence"/>
</dbReference>
<dbReference type="NCBIfam" id="NF005710">
    <property type="entry name" value="PRK07522.1"/>
    <property type="match status" value="1"/>
</dbReference>
<evidence type="ECO:0000256" key="7">
    <source>
        <dbReference type="ARBA" id="ARBA00022801"/>
    </source>
</evidence>
<keyword evidence="3" id="KW-0963">Cytoplasm</keyword>
<dbReference type="InterPro" id="IPR050072">
    <property type="entry name" value="Peptidase_M20A"/>
</dbReference>
<feature type="domain" description="Peptidase M20 dimerisation" evidence="11">
    <location>
        <begin position="208"/>
        <end position="319"/>
    </location>
</feature>
<dbReference type="OrthoDB" id="3665926at2"/>
<dbReference type="InterPro" id="IPR036264">
    <property type="entry name" value="Bact_exopeptidase_dim_dom"/>
</dbReference>
<gene>
    <name evidence="12" type="ORF">BX592_104171</name>
</gene>
<comment type="caution">
    <text evidence="12">The sequence shown here is derived from an EMBL/GenBank/DDBJ whole genome shotgun (WGS) entry which is preliminary data.</text>
</comment>
<evidence type="ECO:0000256" key="1">
    <source>
        <dbReference type="ARBA" id="ARBA00004496"/>
    </source>
</evidence>
<feature type="region of interest" description="Disordered" evidence="10">
    <location>
        <begin position="1"/>
        <end position="34"/>
    </location>
</feature>
<dbReference type="Pfam" id="PF07687">
    <property type="entry name" value="M20_dimer"/>
    <property type="match status" value="1"/>
</dbReference>
<keyword evidence="13" id="KW-1185">Reference proteome</keyword>
<feature type="compositionally biased region" description="Low complexity" evidence="10">
    <location>
        <begin position="12"/>
        <end position="31"/>
    </location>
</feature>
<keyword evidence="5" id="KW-0028">Amino-acid biosynthesis</keyword>
<dbReference type="GO" id="GO:0006526">
    <property type="term" value="P:L-arginine biosynthetic process"/>
    <property type="evidence" value="ECO:0007669"/>
    <property type="project" value="UniProtKB-KW"/>
</dbReference>
<evidence type="ECO:0000256" key="5">
    <source>
        <dbReference type="ARBA" id="ARBA00022605"/>
    </source>
</evidence>
<dbReference type="RefSeq" id="WP_134190911.1">
    <property type="nucleotide sequence ID" value="NZ_JBHLUW010000002.1"/>
</dbReference>
<dbReference type="Gene3D" id="3.30.70.360">
    <property type="match status" value="1"/>
</dbReference>
<name>A0A4R8LXE6_9BURK</name>
<dbReference type="GO" id="GO:0046872">
    <property type="term" value="F:metal ion binding"/>
    <property type="evidence" value="ECO:0007669"/>
    <property type="project" value="UniProtKB-KW"/>
</dbReference>
<evidence type="ECO:0000256" key="9">
    <source>
        <dbReference type="ARBA" id="ARBA00023285"/>
    </source>
</evidence>
<comment type="subcellular location">
    <subcellularLocation>
        <location evidence="1">Cytoplasm</location>
    </subcellularLocation>
</comment>
<dbReference type="InterPro" id="IPR010169">
    <property type="entry name" value="AcOrn-deacetyl"/>
</dbReference>
<dbReference type="PANTHER" id="PTHR43808">
    <property type="entry name" value="ACETYLORNITHINE DEACETYLASE"/>
    <property type="match status" value="1"/>
</dbReference>
<dbReference type="PANTHER" id="PTHR43808:SF31">
    <property type="entry name" value="N-ACETYL-L-CITRULLINE DEACETYLASE"/>
    <property type="match status" value="1"/>
</dbReference>
<evidence type="ECO:0000313" key="13">
    <source>
        <dbReference type="Proteomes" id="UP000295509"/>
    </source>
</evidence>
<keyword evidence="8" id="KW-0862">Zinc</keyword>
<organism evidence="12 13">
    <name type="scientific">Paraburkholderia rhizosphaerae</name>
    <dbReference type="NCBI Taxonomy" id="480658"/>
    <lineage>
        <taxon>Bacteria</taxon>
        <taxon>Pseudomonadati</taxon>
        <taxon>Pseudomonadota</taxon>
        <taxon>Betaproteobacteria</taxon>
        <taxon>Burkholderiales</taxon>
        <taxon>Burkholderiaceae</taxon>
        <taxon>Paraburkholderia</taxon>
    </lineage>
</organism>
<evidence type="ECO:0000256" key="4">
    <source>
        <dbReference type="ARBA" id="ARBA00022571"/>
    </source>
</evidence>
<evidence type="ECO:0000313" key="12">
    <source>
        <dbReference type="EMBL" id="TDY52886.1"/>
    </source>
</evidence>
<evidence type="ECO:0000259" key="11">
    <source>
        <dbReference type="Pfam" id="PF07687"/>
    </source>
</evidence>